<name>A0AA40KB86_9PEZI</name>
<dbReference type="EMBL" id="JAUKUD010000002">
    <property type="protein sequence ID" value="KAK0752342.1"/>
    <property type="molecule type" value="Genomic_DNA"/>
</dbReference>
<reference evidence="2" key="1">
    <citation type="submission" date="2023-06" db="EMBL/GenBank/DDBJ databases">
        <title>Genome-scale phylogeny and comparative genomics of the fungal order Sordariales.</title>
        <authorList>
            <consortium name="Lawrence Berkeley National Laboratory"/>
            <person name="Hensen N."/>
            <person name="Bonometti L."/>
            <person name="Westerberg I."/>
            <person name="Brannstrom I.O."/>
            <person name="Guillou S."/>
            <person name="Cros-Aarteil S."/>
            <person name="Calhoun S."/>
            <person name="Haridas S."/>
            <person name="Kuo A."/>
            <person name="Mondo S."/>
            <person name="Pangilinan J."/>
            <person name="Riley R."/>
            <person name="LaButti K."/>
            <person name="Andreopoulos B."/>
            <person name="Lipzen A."/>
            <person name="Chen C."/>
            <person name="Yanf M."/>
            <person name="Daum C."/>
            <person name="Ng V."/>
            <person name="Clum A."/>
            <person name="Steindorff A."/>
            <person name="Ohm R."/>
            <person name="Martin F."/>
            <person name="Silar P."/>
            <person name="Natvig D."/>
            <person name="Lalanne C."/>
            <person name="Gautier V."/>
            <person name="Ament-velasquez S.L."/>
            <person name="Kruys A."/>
            <person name="Hutchinson M.I."/>
            <person name="Powell A.J."/>
            <person name="Barry K."/>
            <person name="Miller A.N."/>
            <person name="Grigoriev I.V."/>
            <person name="Debuchy R."/>
            <person name="Gladieux P."/>
            <person name="Thoren M.H."/>
            <person name="Johannesson H."/>
        </authorList>
    </citation>
    <scope>NUCLEOTIDE SEQUENCE</scope>
    <source>
        <strain evidence="2">SMH3187-1</strain>
    </source>
</reference>
<organism evidence="2 3">
    <name type="scientific">Schizothecium vesticola</name>
    <dbReference type="NCBI Taxonomy" id="314040"/>
    <lineage>
        <taxon>Eukaryota</taxon>
        <taxon>Fungi</taxon>
        <taxon>Dikarya</taxon>
        <taxon>Ascomycota</taxon>
        <taxon>Pezizomycotina</taxon>
        <taxon>Sordariomycetes</taxon>
        <taxon>Sordariomycetidae</taxon>
        <taxon>Sordariales</taxon>
        <taxon>Schizotheciaceae</taxon>
        <taxon>Schizothecium</taxon>
    </lineage>
</organism>
<keyword evidence="3" id="KW-1185">Reference proteome</keyword>
<feature type="region of interest" description="Disordered" evidence="1">
    <location>
        <begin position="1"/>
        <end position="25"/>
    </location>
</feature>
<evidence type="ECO:0000313" key="2">
    <source>
        <dbReference type="EMBL" id="KAK0752342.1"/>
    </source>
</evidence>
<proteinExistence type="predicted"/>
<evidence type="ECO:0000256" key="1">
    <source>
        <dbReference type="SAM" id="MobiDB-lite"/>
    </source>
</evidence>
<evidence type="ECO:0000313" key="3">
    <source>
        <dbReference type="Proteomes" id="UP001172155"/>
    </source>
</evidence>
<dbReference type="Proteomes" id="UP001172155">
    <property type="component" value="Unassembled WGS sequence"/>
</dbReference>
<accession>A0AA40KB86</accession>
<sequence length="57" mass="6043">MKCPEERSGGGRMAHTARSREGGAGSREWLCRAGDGCKLGYVSYCAVGIYAMLVDDG</sequence>
<gene>
    <name evidence="2" type="ORF">B0T18DRAFT_404614</name>
</gene>
<comment type="caution">
    <text evidence="2">The sequence shown here is derived from an EMBL/GenBank/DDBJ whole genome shotgun (WGS) entry which is preliminary data.</text>
</comment>
<dbReference type="AlphaFoldDB" id="A0AA40KB86"/>
<protein>
    <submittedName>
        <fullName evidence="2">Uncharacterized protein</fullName>
    </submittedName>
</protein>